<gene>
    <name evidence="7" type="ORF">GWK09_04395</name>
</gene>
<keyword evidence="8" id="KW-1185">Reference proteome</keyword>
<comment type="caution">
    <text evidence="7">The sequence shown here is derived from an EMBL/GenBank/DDBJ whole genome shotgun (WGS) entry which is preliminary data.</text>
</comment>
<dbReference type="RefSeq" id="WP_163691781.1">
    <property type="nucleotide sequence ID" value="NZ_FXTW01000001.1"/>
</dbReference>
<evidence type="ECO:0000256" key="1">
    <source>
        <dbReference type="ARBA" id="ARBA00004442"/>
    </source>
</evidence>
<evidence type="ECO:0000256" key="5">
    <source>
        <dbReference type="ARBA" id="ARBA00023237"/>
    </source>
</evidence>
<reference evidence="7 8" key="1">
    <citation type="submission" date="2020-01" db="EMBL/GenBank/DDBJ databases">
        <title>Muriicola jejuensis KCTC 22299.</title>
        <authorList>
            <person name="Wang G."/>
        </authorList>
    </citation>
    <scope>NUCLEOTIDE SEQUENCE [LARGE SCALE GENOMIC DNA]</scope>
    <source>
        <strain evidence="7 8">KCTC 22299</strain>
    </source>
</reference>
<evidence type="ECO:0000256" key="3">
    <source>
        <dbReference type="ARBA" id="ARBA00022729"/>
    </source>
</evidence>
<comment type="similarity">
    <text evidence="2">Belongs to the SusD family.</text>
</comment>
<proteinExistence type="inferred from homology"/>
<keyword evidence="3" id="KW-0732">Signal</keyword>
<dbReference type="EMBL" id="JAABOP010000001">
    <property type="protein sequence ID" value="NER09741.1"/>
    <property type="molecule type" value="Genomic_DNA"/>
</dbReference>
<dbReference type="PROSITE" id="PS51257">
    <property type="entry name" value="PROKAR_LIPOPROTEIN"/>
    <property type="match status" value="1"/>
</dbReference>
<sequence>MKIIQKYYSIGGLALLVFFGAFISACSFDEQVDPNRPSLAGVLTDASQNQLNNLVVGVESAMRNSLPIQTTASGTMARELYLFDADPRNTGDLLGGNGSNLDNNSFYSTAPWGGRYVSIKNANILLQSLDNTTSVTDTQKAGYRGFAKTVIAYELIEVLKMYNRARIDVADPDNLGPILEFDAALTAVRALLDEALSDLNGAGSEFAFPLAGFDGFDTPSTFAQFNRATAAVAAVYAGDGGAALTALSNSYFDLNGDLNIGPKHIFSLDSGDQTNGLFKIPDNNGDQIIVHDSFIADAEAGDTRVSSKTLIRANPTTQDDLSGAYQTALYASNISPIDMCRNEELILVYAEANILTNDLSEAENALNVIRNSAGLADLPLPIVPYTAEELTTELLNQRRYSLWCENHRMFDLRRYNLSNTLPIDRAGDQIFNIMPTPLSENE</sequence>
<dbReference type="InterPro" id="IPR012944">
    <property type="entry name" value="SusD_RagB_dom"/>
</dbReference>
<dbReference type="AlphaFoldDB" id="A0A6P0U8Z4"/>
<evidence type="ECO:0000259" key="6">
    <source>
        <dbReference type="Pfam" id="PF07980"/>
    </source>
</evidence>
<protein>
    <submittedName>
        <fullName evidence="7">RagB/SusD family nutrient uptake outer membrane protein</fullName>
    </submittedName>
</protein>
<name>A0A6P0U8Z4_9FLAO</name>
<feature type="domain" description="RagB/SusD" evidence="6">
    <location>
        <begin position="344"/>
        <end position="417"/>
    </location>
</feature>
<evidence type="ECO:0000313" key="8">
    <source>
        <dbReference type="Proteomes" id="UP000468443"/>
    </source>
</evidence>
<keyword evidence="4" id="KW-0472">Membrane</keyword>
<organism evidence="7 8">
    <name type="scientific">Muriicola jejuensis</name>
    <dbReference type="NCBI Taxonomy" id="504488"/>
    <lineage>
        <taxon>Bacteria</taxon>
        <taxon>Pseudomonadati</taxon>
        <taxon>Bacteroidota</taxon>
        <taxon>Flavobacteriia</taxon>
        <taxon>Flavobacteriales</taxon>
        <taxon>Flavobacteriaceae</taxon>
        <taxon>Muriicola</taxon>
    </lineage>
</organism>
<evidence type="ECO:0000313" key="7">
    <source>
        <dbReference type="EMBL" id="NER09741.1"/>
    </source>
</evidence>
<evidence type="ECO:0000256" key="2">
    <source>
        <dbReference type="ARBA" id="ARBA00006275"/>
    </source>
</evidence>
<dbReference type="Pfam" id="PF07980">
    <property type="entry name" value="SusD_RagB"/>
    <property type="match status" value="1"/>
</dbReference>
<dbReference type="InterPro" id="IPR011990">
    <property type="entry name" value="TPR-like_helical_dom_sf"/>
</dbReference>
<accession>A0A6P0U8Z4</accession>
<dbReference type="Proteomes" id="UP000468443">
    <property type="component" value="Unassembled WGS sequence"/>
</dbReference>
<dbReference type="GO" id="GO:0009279">
    <property type="term" value="C:cell outer membrane"/>
    <property type="evidence" value="ECO:0007669"/>
    <property type="project" value="UniProtKB-SubCell"/>
</dbReference>
<comment type="subcellular location">
    <subcellularLocation>
        <location evidence="1">Cell outer membrane</location>
    </subcellularLocation>
</comment>
<dbReference type="SUPFAM" id="SSF48452">
    <property type="entry name" value="TPR-like"/>
    <property type="match status" value="1"/>
</dbReference>
<keyword evidence="5" id="KW-0998">Cell outer membrane</keyword>
<dbReference type="Gene3D" id="1.25.40.390">
    <property type="match status" value="1"/>
</dbReference>
<evidence type="ECO:0000256" key="4">
    <source>
        <dbReference type="ARBA" id="ARBA00023136"/>
    </source>
</evidence>